<name>A0A179G4H2_METCM</name>
<keyword evidence="3" id="KW-1185">Reference proteome</keyword>
<dbReference type="GeneID" id="28854516"/>
<comment type="caution">
    <text evidence="2">The sequence shown here is derived from an EMBL/GenBank/DDBJ whole genome shotgun (WGS) entry which is preliminary data.</text>
</comment>
<dbReference type="Proteomes" id="UP000078397">
    <property type="component" value="Unassembled WGS sequence"/>
</dbReference>
<evidence type="ECO:0000313" key="3">
    <source>
        <dbReference type="Proteomes" id="UP000078397"/>
    </source>
</evidence>
<protein>
    <submittedName>
        <fullName evidence="2">Uncharacterized protein</fullName>
    </submittedName>
</protein>
<feature type="compositionally biased region" description="Acidic residues" evidence="1">
    <location>
        <begin position="47"/>
        <end position="56"/>
    </location>
</feature>
<dbReference type="EMBL" id="LSBJ02000001">
    <property type="protein sequence ID" value="OAQ72261.1"/>
    <property type="molecule type" value="Genomic_DNA"/>
</dbReference>
<dbReference type="KEGG" id="pchm:VFPPC_12745"/>
<evidence type="ECO:0000313" key="2">
    <source>
        <dbReference type="EMBL" id="OAQ72261.1"/>
    </source>
</evidence>
<gene>
    <name evidence="2" type="ORF">VFPPC_12745</name>
</gene>
<evidence type="ECO:0000256" key="1">
    <source>
        <dbReference type="SAM" id="MobiDB-lite"/>
    </source>
</evidence>
<organism evidence="2 3">
    <name type="scientific">Pochonia chlamydosporia 170</name>
    <dbReference type="NCBI Taxonomy" id="1380566"/>
    <lineage>
        <taxon>Eukaryota</taxon>
        <taxon>Fungi</taxon>
        <taxon>Dikarya</taxon>
        <taxon>Ascomycota</taxon>
        <taxon>Pezizomycotina</taxon>
        <taxon>Sordariomycetes</taxon>
        <taxon>Hypocreomycetidae</taxon>
        <taxon>Hypocreales</taxon>
        <taxon>Clavicipitaceae</taxon>
        <taxon>Pochonia</taxon>
    </lineage>
</organism>
<feature type="compositionally biased region" description="Basic and acidic residues" evidence="1">
    <location>
        <begin position="10"/>
        <end position="29"/>
    </location>
</feature>
<proteinExistence type="predicted"/>
<feature type="region of interest" description="Disordered" evidence="1">
    <location>
        <begin position="1"/>
        <end position="63"/>
    </location>
</feature>
<sequence>MPHPAGCTDPPEKGKLAEREEQSHASDEKHKKKIRNQGGELNIYDTADYEQDDDSETISGKSSMLDLQTLTSYAGFVYDNIQALSIEGRRTPPECYDEAFTNLFEDMEMDPEVEAVREMMRQAEAAGLIGGDVGVGEDGRERLEFEGKSILDAGDDVWDGLVEGSVPFEFDAVDGEGGSKKDEGRS</sequence>
<dbReference type="OrthoDB" id="4939532at2759"/>
<dbReference type="AlphaFoldDB" id="A0A179G4H2"/>
<accession>A0A179G4H2</accession>
<reference evidence="2 3" key="1">
    <citation type="journal article" date="2016" name="PLoS Pathog.">
        <title>Biosynthesis of antibiotic leucinostatins in bio-control fungus Purpureocillium lilacinum and their inhibition on phytophthora revealed by genome mining.</title>
        <authorList>
            <person name="Wang G."/>
            <person name="Liu Z."/>
            <person name="Lin R."/>
            <person name="Li E."/>
            <person name="Mao Z."/>
            <person name="Ling J."/>
            <person name="Yang Y."/>
            <person name="Yin W.B."/>
            <person name="Xie B."/>
        </authorList>
    </citation>
    <scope>NUCLEOTIDE SEQUENCE [LARGE SCALE GENOMIC DNA]</scope>
    <source>
        <strain evidence="2">170</strain>
    </source>
</reference>
<dbReference type="RefSeq" id="XP_018148344.1">
    <property type="nucleotide sequence ID" value="XM_018290522.1"/>
</dbReference>